<dbReference type="Proteomes" id="UP000054018">
    <property type="component" value="Unassembled WGS sequence"/>
</dbReference>
<dbReference type="OrthoDB" id="2692192at2759"/>
<sequence length="167" mass="17522">MDTHSVQGAQASATSANQGGTSEAMDVEGGDMGSATSSGNDATGNEGTAKQKYEATSKAKGKGKAKAQDREEQGQENAPVDKGKGKEKKVAHAIKAVKKTPVQEMIDHIKGLVDQATLGYALMIVMDNNDMGAGPMMQCQQINLHGINRQVIHGRLFEGCGGPWPPE</sequence>
<reference evidence="3" key="2">
    <citation type="submission" date="2015-01" db="EMBL/GenBank/DDBJ databases">
        <title>Evolutionary Origins and Diversification of the Mycorrhizal Mutualists.</title>
        <authorList>
            <consortium name="DOE Joint Genome Institute"/>
            <consortium name="Mycorrhizal Genomics Consortium"/>
            <person name="Kohler A."/>
            <person name="Kuo A."/>
            <person name="Nagy L.G."/>
            <person name="Floudas D."/>
            <person name="Copeland A."/>
            <person name="Barry K.W."/>
            <person name="Cichocki N."/>
            <person name="Veneault-Fourrey C."/>
            <person name="LaButti K."/>
            <person name="Lindquist E.A."/>
            <person name="Lipzen A."/>
            <person name="Lundell T."/>
            <person name="Morin E."/>
            <person name="Murat C."/>
            <person name="Riley R."/>
            <person name="Ohm R."/>
            <person name="Sun H."/>
            <person name="Tunlid A."/>
            <person name="Henrissat B."/>
            <person name="Grigoriev I.V."/>
            <person name="Hibbett D.S."/>
            <person name="Martin F."/>
        </authorList>
    </citation>
    <scope>NUCLEOTIDE SEQUENCE [LARGE SCALE GENOMIC DNA]</scope>
    <source>
        <strain evidence="3">441</strain>
    </source>
</reference>
<dbReference type="AlphaFoldDB" id="A0A0C9YL73"/>
<feature type="compositionally biased region" description="Basic and acidic residues" evidence="1">
    <location>
        <begin position="66"/>
        <end position="88"/>
    </location>
</feature>
<dbReference type="HOGENOM" id="CLU_1595196_0_0_1"/>
<protein>
    <submittedName>
        <fullName evidence="2">Uncharacterized protein</fullName>
    </submittedName>
</protein>
<dbReference type="EMBL" id="KN833932">
    <property type="protein sequence ID" value="KIK14564.1"/>
    <property type="molecule type" value="Genomic_DNA"/>
</dbReference>
<name>A0A0C9YL73_9AGAM</name>
<organism evidence="2 3">
    <name type="scientific">Pisolithus microcarpus 441</name>
    <dbReference type="NCBI Taxonomy" id="765257"/>
    <lineage>
        <taxon>Eukaryota</taxon>
        <taxon>Fungi</taxon>
        <taxon>Dikarya</taxon>
        <taxon>Basidiomycota</taxon>
        <taxon>Agaricomycotina</taxon>
        <taxon>Agaricomycetes</taxon>
        <taxon>Agaricomycetidae</taxon>
        <taxon>Boletales</taxon>
        <taxon>Sclerodermatineae</taxon>
        <taxon>Pisolithaceae</taxon>
        <taxon>Pisolithus</taxon>
    </lineage>
</organism>
<evidence type="ECO:0000313" key="2">
    <source>
        <dbReference type="EMBL" id="KIK14564.1"/>
    </source>
</evidence>
<feature type="compositionally biased region" description="Polar residues" evidence="1">
    <location>
        <begin position="1"/>
        <end position="21"/>
    </location>
</feature>
<gene>
    <name evidence="2" type="ORF">PISMIDRAFT_17201</name>
</gene>
<keyword evidence="3" id="KW-1185">Reference proteome</keyword>
<feature type="region of interest" description="Disordered" evidence="1">
    <location>
        <begin position="1"/>
        <end position="88"/>
    </location>
</feature>
<proteinExistence type="predicted"/>
<accession>A0A0C9YL73</accession>
<feature type="compositionally biased region" description="Polar residues" evidence="1">
    <location>
        <begin position="34"/>
        <end position="48"/>
    </location>
</feature>
<reference evidence="2 3" key="1">
    <citation type="submission" date="2014-04" db="EMBL/GenBank/DDBJ databases">
        <authorList>
            <consortium name="DOE Joint Genome Institute"/>
            <person name="Kuo A."/>
            <person name="Kohler A."/>
            <person name="Costa M.D."/>
            <person name="Nagy L.G."/>
            <person name="Floudas D."/>
            <person name="Copeland A."/>
            <person name="Barry K.W."/>
            <person name="Cichocki N."/>
            <person name="Veneault-Fourrey C."/>
            <person name="LaButti K."/>
            <person name="Lindquist E.A."/>
            <person name="Lipzen A."/>
            <person name="Lundell T."/>
            <person name="Morin E."/>
            <person name="Murat C."/>
            <person name="Sun H."/>
            <person name="Tunlid A."/>
            <person name="Henrissat B."/>
            <person name="Grigoriev I.V."/>
            <person name="Hibbett D.S."/>
            <person name="Martin F."/>
            <person name="Nordberg H.P."/>
            <person name="Cantor M.N."/>
            <person name="Hua S.X."/>
        </authorList>
    </citation>
    <scope>NUCLEOTIDE SEQUENCE [LARGE SCALE GENOMIC DNA]</scope>
    <source>
        <strain evidence="2 3">441</strain>
    </source>
</reference>
<evidence type="ECO:0000256" key="1">
    <source>
        <dbReference type="SAM" id="MobiDB-lite"/>
    </source>
</evidence>
<evidence type="ECO:0000313" key="3">
    <source>
        <dbReference type="Proteomes" id="UP000054018"/>
    </source>
</evidence>